<evidence type="ECO:0000256" key="3">
    <source>
        <dbReference type="ARBA" id="ARBA00009466"/>
    </source>
</evidence>
<dbReference type="SUPFAM" id="SSF48371">
    <property type="entry name" value="ARM repeat"/>
    <property type="match status" value="1"/>
</dbReference>
<evidence type="ECO:0000256" key="8">
    <source>
        <dbReference type="SAM" id="MobiDB-lite"/>
    </source>
</evidence>
<dbReference type="Pfam" id="PF03810">
    <property type="entry name" value="IBN_N"/>
    <property type="match status" value="1"/>
</dbReference>
<evidence type="ECO:0000256" key="1">
    <source>
        <dbReference type="ARBA" id="ARBA00004123"/>
    </source>
</evidence>
<evidence type="ECO:0000256" key="2">
    <source>
        <dbReference type="ARBA" id="ARBA00004496"/>
    </source>
</evidence>
<protein>
    <submittedName>
        <fullName evidence="10">Exportin 7</fullName>
    </submittedName>
</protein>
<dbReference type="Pfam" id="PF25795">
    <property type="entry name" value="TPR_XPO7"/>
    <property type="match status" value="1"/>
</dbReference>
<dbReference type="PANTHER" id="PTHR12596">
    <property type="entry name" value="EXPORTIN 4,7-RELATED"/>
    <property type="match status" value="1"/>
</dbReference>
<feature type="compositionally biased region" description="Low complexity" evidence="8">
    <location>
        <begin position="287"/>
        <end position="308"/>
    </location>
</feature>
<evidence type="ECO:0000256" key="5">
    <source>
        <dbReference type="ARBA" id="ARBA00022490"/>
    </source>
</evidence>
<dbReference type="PROSITE" id="PS50166">
    <property type="entry name" value="IMPORTIN_B_NT"/>
    <property type="match status" value="1"/>
</dbReference>
<sequence length="1215" mass="143553">MNNLEEFEELAYGFYTNTDQETRITIEDEINHIIINLENVGDLVEILENTNSPYAQLLSITIIKQKITNSWNKIGEKQRLDLRDWMFKFLSEEGVNLTNVILNGLSSLYGRLLKISWLEDQKGNEKLLKKFVPAFFQGGSEQYVLGLKILKQITIEFSAIIKEREFLHRHRQILASFSKLLLQILVLSFNSLENEDSQQQQNYKNRNNNVKAHELTTDTSLDLIISALTFDMVGLNKAEEIDGNDTFKVSIPISWKNSFKYLGLLFKCYSSLFKLQNKNTHNKLDKTNTTNQNQNQNENQNENNNKNYDNQKKRTNDRGAKIFHILELLASSKRSAFGKKPGRQNFLNQLIEGICYILENNLGLVTTYPDLIHGFTRLNDKILLHYDLNDLEKTEMLQIWLSYLFSLTTKWSTITETKSALYYLGTFWIKATFQLELFRISPNTKTHKEHDNSITYIREIMSKISQTLITYKFQEVAKIEIEDLSNTFEEESIFFIELKALRDLTRIDYHLAFQFIRDNYDIIFQQCYSNSWNEMILREISLLLIIFAQLISQFEIRQESNDFFGLFNTQIQLDNNNNNNNNINNDNNNNKQNFNIDMIIPNQKIDIFLILRSIEFIKWNEEMILTNSFPNRIEILEFSILYFLKEFLKIYITPKTNELTNLSNIFEKDIPEFENHTDVFLFIFNKLISNFKTEDLSEKIISRSLKILNLLFNSFKRIINIPDLKEIQDLIKNHNSDIFPFLDIYIDSSDSMYKNFRTIFYYTLSKLIFNERKQTIFWENFEIFIQPFEKTFLSFDKILQTSKNNNNRTNKTNINQINNKNNNRKNNNNNNDYDILAIFSNRSEKTIQYLGLIKDLRGIISGCNNIHYFSHFFNWIYPKKLEILNQIFSITYQIPTISESYLNLLIQLCSINGKKKKHVKSSTFETFPISSPNLYILFKFACNILYEYISETIINIGPYLIHEQITEKTKTITLCYKLLSTIISCKQINFGVYQAFNDNFFEKTLSICFKLSNYYPNDTILIYPKLAKAYFCFFEVLSKRIPSKIILENQENFQKLINHISLSIKSNNTKIYYKACNIITRLIVFYLENYDNHFLKNENKILLANTLHQHFLNNIDNFQRISNQLFNLVFYEYNIEIRAISGILLGLTLINNQLLINFKKYLVDSPLAKYHQGLENRFSQLLEDVAPNLSNQNQNRFSQNLKSFRYYIRENGILF</sequence>
<proteinExistence type="inferred from homology"/>
<dbReference type="InterPro" id="IPR016024">
    <property type="entry name" value="ARM-type_fold"/>
</dbReference>
<organism evidence="10 11">
    <name type="scientific">Anaeramoeba flamelloides</name>
    <dbReference type="NCBI Taxonomy" id="1746091"/>
    <lineage>
        <taxon>Eukaryota</taxon>
        <taxon>Metamonada</taxon>
        <taxon>Anaeramoebidae</taxon>
        <taxon>Anaeramoeba</taxon>
    </lineage>
</organism>
<dbReference type="InterPro" id="IPR057947">
    <property type="entry name" value="TPR_XPO7/RBP17"/>
</dbReference>
<dbReference type="InterPro" id="IPR044189">
    <property type="entry name" value="XPO4/7-like"/>
</dbReference>
<feature type="domain" description="Importin N-terminal" evidence="9">
    <location>
        <begin position="43"/>
        <end position="92"/>
    </location>
</feature>
<keyword evidence="5" id="KW-0963">Cytoplasm</keyword>
<comment type="similarity">
    <text evidence="3">Belongs to the exportin family.</text>
</comment>
<evidence type="ECO:0000256" key="4">
    <source>
        <dbReference type="ARBA" id="ARBA00022448"/>
    </source>
</evidence>
<dbReference type="PANTHER" id="PTHR12596:SF2">
    <property type="entry name" value="EXPORTIN-7 ISOFORM X1"/>
    <property type="match status" value="1"/>
</dbReference>
<dbReference type="EMBL" id="JAOAOG010000323">
    <property type="protein sequence ID" value="KAJ6229216.1"/>
    <property type="molecule type" value="Genomic_DNA"/>
</dbReference>
<feature type="region of interest" description="Disordered" evidence="8">
    <location>
        <begin position="283"/>
        <end position="313"/>
    </location>
</feature>
<comment type="caution">
    <text evidence="10">The sequence shown here is derived from an EMBL/GenBank/DDBJ whole genome shotgun (WGS) entry which is preliminary data.</text>
</comment>
<name>A0ABQ8X9R9_9EUKA</name>
<gene>
    <name evidence="10" type="ORF">M0813_08133</name>
</gene>
<accession>A0ABQ8X9R9</accession>
<dbReference type="Gene3D" id="1.25.10.10">
    <property type="entry name" value="Leucine-rich Repeat Variant"/>
    <property type="match status" value="1"/>
</dbReference>
<keyword evidence="11" id="KW-1185">Reference proteome</keyword>
<evidence type="ECO:0000259" key="9">
    <source>
        <dbReference type="PROSITE" id="PS50166"/>
    </source>
</evidence>
<dbReference type="Proteomes" id="UP001150062">
    <property type="component" value="Unassembled WGS sequence"/>
</dbReference>
<reference evidence="10" key="1">
    <citation type="submission" date="2022-08" db="EMBL/GenBank/DDBJ databases">
        <title>Novel sulfate-reducing endosymbionts in the free-living metamonad Anaeramoeba.</title>
        <authorList>
            <person name="Jerlstrom-Hultqvist J."/>
            <person name="Cepicka I."/>
            <person name="Gallot-Lavallee L."/>
            <person name="Salas-Leiva D."/>
            <person name="Curtis B.A."/>
            <person name="Zahonova K."/>
            <person name="Pipaliya S."/>
            <person name="Dacks J."/>
            <person name="Roger A.J."/>
        </authorList>
    </citation>
    <scope>NUCLEOTIDE SEQUENCE</scope>
    <source>
        <strain evidence="10">Schooner1</strain>
    </source>
</reference>
<keyword evidence="4" id="KW-0813">Transport</keyword>
<evidence type="ECO:0000256" key="7">
    <source>
        <dbReference type="ARBA" id="ARBA00023242"/>
    </source>
</evidence>
<evidence type="ECO:0000256" key="6">
    <source>
        <dbReference type="ARBA" id="ARBA00022927"/>
    </source>
</evidence>
<comment type="subcellular location">
    <subcellularLocation>
        <location evidence="2">Cytoplasm</location>
    </subcellularLocation>
    <subcellularLocation>
        <location evidence="1">Nucleus</location>
    </subcellularLocation>
</comment>
<dbReference type="InterPro" id="IPR011989">
    <property type="entry name" value="ARM-like"/>
</dbReference>
<keyword evidence="6" id="KW-0653">Protein transport</keyword>
<feature type="region of interest" description="Disordered" evidence="8">
    <location>
        <begin position="804"/>
        <end position="828"/>
    </location>
</feature>
<keyword evidence="7" id="KW-0539">Nucleus</keyword>
<evidence type="ECO:0000313" key="10">
    <source>
        <dbReference type="EMBL" id="KAJ6229216.1"/>
    </source>
</evidence>
<evidence type="ECO:0000313" key="11">
    <source>
        <dbReference type="Proteomes" id="UP001150062"/>
    </source>
</evidence>
<dbReference type="InterPro" id="IPR001494">
    <property type="entry name" value="Importin-beta_N"/>
</dbReference>